<dbReference type="AlphaFoldDB" id="A0A9P0GQ75"/>
<evidence type="ECO:0000256" key="1">
    <source>
        <dbReference type="ARBA" id="ARBA00004123"/>
    </source>
</evidence>
<keyword evidence="3" id="KW-0539">Nucleus</keyword>
<dbReference type="GO" id="GO:0031573">
    <property type="term" value="P:mitotic intra-S DNA damage checkpoint signaling"/>
    <property type="evidence" value="ECO:0007669"/>
    <property type="project" value="TreeGrafter"/>
</dbReference>
<dbReference type="PIRSF" id="PIRSF011312">
    <property type="entry name" value="Cell_cycle_HUS1"/>
    <property type="match status" value="1"/>
</dbReference>
<dbReference type="GO" id="GO:0005730">
    <property type="term" value="C:nucleolus"/>
    <property type="evidence" value="ECO:0007669"/>
    <property type="project" value="InterPro"/>
</dbReference>
<dbReference type="GO" id="GO:0044778">
    <property type="term" value="P:meiotic DNA integrity checkpoint signaling"/>
    <property type="evidence" value="ECO:0007669"/>
    <property type="project" value="TreeGrafter"/>
</dbReference>
<dbReference type="GO" id="GO:0030896">
    <property type="term" value="C:checkpoint clamp complex"/>
    <property type="evidence" value="ECO:0007669"/>
    <property type="project" value="InterPro"/>
</dbReference>
<dbReference type="GO" id="GO:0035861">
    <property type="term" value="C:site of double-strand break"/>
    <property type="evidence" value="ECO:0007669"/>
    <property type="project" value="TreeGrafter"/>
</dbReference>
<dbReference type="Pfam" id="PF04005">
    <property type="entry name" value="Hus1"/>
    <property type="match status" value="1"/>
</dbReference>
<dbReference type="Gene3D" id="3.70.10.10">
    <property type="match status" value="1"/>
</dbReference>
<dbReference type="InterPro" id="IPR007150">
    <property type="entry name" value="HUS1/Mec3"/>
</dbReference>
<dbReference type="GO" id="GO:0000723">
    <property type="term" value="P:telomere maintenance"/>
    <property type="evidence" value="ECO:0007669"/>
    <property type="project" value="TreeGrafter"/>
</dbReference>
<evidence type="ECO:0000256" key="3">
    <source>
        <dbReference type="ARBA" id="ARBA00023242"/>
    </source>
</evidence>
<evidence type="ECO:0000256" key="2">
    <source>
        <dbReference type="ARBA" id="ARBA00005563"/>
    </source>
</evidence>
<evidence type="ECO:0000256" key="4">
    <source>
        <dbReference type="PIRNR" id="PIRNR011312"/>
    </source>
</evidence>
<proteinExistence type="inferred from homology"/>
<dbReference type="PANTHER" id="PTHR12900:SF0">
    <property type="entry name" value="CHECKPOINT PROTEIN"/>
    <property type="match status" value="1"/>
</dbReference>
<dbReference type="OrthoDB" id="10063861at2759"/>
<evidence type="ECO:0000313" key="6">
    <source>
        <dbReference type="Proteomes" id="UP001152799"/>
    </source>
</evidence>
<protein>
    <recommendedName>
        <fullName evidence="4">Checkpoint protein</fullName>
    </recommendedName>
</protein>
<dbReference type="PANTHER" id="PTHR12900">
    <property type="entry name" value="MITOTIC AND DNA DAMAGE CHECKPOINT PROTEIN HUS1"/>
    <property type="match status" value="1"/>
</dbReference>
<keyword evidence="6" id="KW-1185">Reference proteome</keyword>
<dbReference type="EMBL" id="OU892282">
    <property type="protein sequence ID" value="CAH1132393.1"/>
    <property type="molecule type" value="Genomic_DNA"/>
</dbReference>
<dbReference type="Proteomes" id="UP001152799">
    <property type="component" value="Chromosome 6"/>
</dbReference>
<dbReference type="GO" id="GO:0033314">
    <property type="term" value="P:mitotic DNA replication checkpoint signaling"/>
    <property type="evidence" value="ECO:0007669"/>
    <property type="project" value="TreeGrafter"/>
</dbReference>
<organism evidence="5 6">
    <name type="scientific">Ceutorhynchus assimilis</name>
    <name type="common">cabbage seed weevil</name>
    <dbReference type="NCBI Taxonomy" id="467358"/>
    <lineage>
        <taxon>Eukaryota</taxon>
        <taxon>Metazoa</taxon>
        <taxon>Ecdysozoa</taxon>
        <taxon>Arthropoda</taxon>
        <taxon>Hexapoda</taxon>
        <taxon>Insecta</taxon>
        <taxon>Pterygota</taxon>
        <taxon>Neoptera</taxon>
        <taxon>Endopterygota</taxon>
        <taxon>Coleoptera</taxon>
        <taxon>Polyphaga</taxon>
        <taxon>Cucujiformia</taxon>
        <taxon>Curculionidae</taxon>
        <taxon>Ceutorhynchinae</taxon>
        <taxon>Ceutorhynchus</taxon>
    </lineage>
</organism>
<evidence type="ECO:0000313" key="5">
    <source>
        <dbReference type="EMBL" id="CAH1132393.1"/>
    </source>
</evidence>
<dbReference type="GO" id="GO:0006289">
    <property type="term" value="P:nucleotide-excision repair"/>
    <property type="evidence" value="ECO:0007669"/>
    <property type="project" value="TreeGrafter"/>
</dbReference>
<dbReference type="GO" id="GO:0000724">
    <property type="term" value="P:double-strand break repair via homologous recombination"/>
    <property type="evidence" value="ECO:0007669"/>
    <property type="project" value="TreeGrafter"/>
</dbReference>
<reference evidence="5" key="1">
    <citation type="submission" date="2022-01" db="EMBL/GenBank/DDBJ databases">
        <authorList>
            <person name="King R."/>
        </authorList>
    </citation>
    <scope>NUCLEOTIDE SEQUENCE</scope>
</reference>
<name>A0A9P0GQ75_9CUCU</name>
<sequence length="283" mass="32499">MKFEAVMNEDTAVREFLNVSLSLQKLGKACILRLTKNKMYFIVSEEKLGPRRPMVWCELPVAFYFKDYKIQDNDDIILELSTSLLARTCSIFKQNAKMIKMKLLTPADATYLTFEMELMLEEMRIRRCVHDIPVELVARKYWTDYNEEPVFNDFHVSIQMPKLKSIKNVVEKIKTLGQSVTVSANRTGKLTLEINTNTVKLAAHFADLNVNSFAQEEVSNINEDDDKVSATVDLKQLVMFLSGMQLMDCPLAVCSIVQGKMVKLFLEEPGILKLQIFMFELTI</sequence>
<comment type="similarity">
    <text evidence="2 4">Belongs to the HUS1 family.</text>
</comment>
<dbReference type="InterPro" id="IPR016580">
    <property type="entry name" value="HUS1"/>
</dbReference>
<comment type="subcellular location">
    <subcellularLocation>
        <location evidence="1">Nucleus</location>
    </subcellularLocation>
</comment>
<accession>A0A9P0GQ75</accession>
<gene>
    <name evidence="5" type="ORF">CEUTPL_LOCUS10906</name>
</gene>